<dbReference type="SUPFAM" id="SSF56954">
    <property type="entry name" value="Outer membrane efflux proteins (OEP)"/>
    <property type="match status" value="1"/>
</dbReference>
<dbReference type="Gene3D" id="1.20.1600.10">
    <property type="entry name" value="Outer membrane efflux proteins (OEP)"/>
    <property type="match status" value="1"/>
</dbReference>
<dbReference type="PROSITE" id="PS50096">
    <property type="entry name" value="IQ"/>
    <property type="match status" value="1"/>
</dbReference>
<dbReference type="RefSeq" id="WP_176570557.1">
    <property type="nucleotide sequence ID" value="NZ_CP056030.1"/>
</dbReference>
<feature type="chain" id="PRO_5028831393" description="TolC family protein" evidence="1">
    <location>
        <begin position="23"/>
        <end position="692"/>
    </location>
</feature>
<proteinExistence type="predicted"/>
<reference evidence="2 3" key="1">
    <citation type="submission" date="2020-06" db="EMBL/GenBank/DDBJ databases">
        <title>Pseudomonas eucalypticola sp. nov., an endophyte of Eucalyptus dunnii leaves with biocontrol ability of eucalyptus leaf blight.</title>
        <authorList>
            <person name="Liu Y."/>
            <person name="Song Z."/>
            <person name="Zeng H."/>
            <person name="Lu M."/>
            <person name="Wang X."/>
            <person name="Lian X."/>
            <person name="Zhang Q."/>
        </authorList>
    </citation>
    <scope>NUCLEOTIDE SEQUENCE [LARGE SCALE GENOMIC DNA]</scope>
    <source>
        <strain evidence="2 3">NP-1</strain>
    </source>
</reference>
<keyword evidence="1" id="KW-0732">Signal</keyword>
<dbReference type="EMBL" id="CP056030">
    <property type="protein sequence ID" value="QKZ04382.1"/>
    <property type="molecule type" value="Genomic_DNA"/>
</dbReference>
<name>A0A7D5H368_9PSED</name>
<evidence type="ECO:0000313" key="2">
    <source>
        <dbReference type="EMBL" id="QKZ04382.1"/>
    </source>
</evidence>
<evidence type="ECO:0000256" key="1">
    <source>
        <dbReference type="SAM" id="SignalP"/>
    </source>
</evidence>
<organism evidence="2 3">
    <name type="scientific">Pseudomonas eucalypticola</name>
    <dbReference type="NCBI Taxonomy" id="2599595"/>
    <lineage>
        <taxon>Bacteria</taxon>
        <taxon>Pseudomonadati</taxon>
        <taxon>Pseudomonadota</taxon>
        <taxon>Gammaproteobacteria</taxon>
        <taxon>Pseudomonadales</taxon>
        <taxon>Pseudomonadaceae</taxon>
        <taxon>Pseudomonas</taxon>
    </lineage>
</organism>
<dbReference type="AlphaFoldDB" id="A0A7D5H368"/>
<evidence type="ECO:0000313" key="3">
    <source>
        <dbReference type="Proteomes" id="UP000509568"/>
    </source>
</evidence>
<protein>
    <recommendedName>
        <fullName evidence="4">TolC family protein</fullName>
    </recommendedName>
</protein>
<evidence type="ECO:0008006" key="4">
    <source>
        <dbReference type="Google" id="ProtNLM"/>
    </source>
</evidence>
<gene>
    <name evidence="2" type="ORF">HWQ56_11520</name>
</gene>
<dbReference type="KEGG" id="pez:HWQ56_11520"/>
<dbReference type="Proteomes" id="UP000509568">
    <property type="component" value="Chromosome"/>
</dbReference>
<keyword evidence="3" id="KW-1185">Reference proteome</keyword>
<feature type="signal peptide" evidence="1">
    <location>
        <begin position="1"/>
        <end position="22"/>
    </location>
</feature>
<accession>A0A7D5H368</accession>
<sequence length="692" mass="76727">MIVKTALRLLPLAFCAPLLATAAPLTLEQALQEAGDGAGTASASAQLQARYAARDQRDSESGWEMFGNANVGRYHELVTENLRDDYYGRNAAIGVRYPLLGSLRRRMDAVRASEHDAQLGEIEQGYQRARQRLAVRSAYADWWRATQEQQLCQGVEAAAQDAAQQVRKRLEGQWILPSDARLMTSEWTAVTHRCALQADLLDDVRTSLRSLGVDVTAADTPQATALASHPQPLRAWQDQLQSNPRMARRNADLATAEQDRKRPWYSAIESYFSVTQTVEQRSGAGDNGSGLSAGVTFSAPVDLMDYGSARGREGEARYQAAVQAQEQERGNLLRELGKVLEQQRRNVDEYLWRSERRQAVDQIIGERRQRTGLDAGEASLRLLQAEVDHYNAGFAQIAAWHAAWLQDAALRLFGDEGPAFDALLGGQSLQWQGSATAPVEAHWRQGTYLWHSQALLDPSQQDRQLQALKQAGMQVVNVGLDGGQVADMAATQALLAQLLRRAHAQGLQVNLLLGDATWIKPSQRPQLLALIQRLGALPFDGLHLDLEVEQLGWPVPDQRLRQWLDTVREAKAASPWPLSLSSHPRWFSDEARRTPCVPCELPHLGVSQVSLMIFTRNPESSATKALAIARQWPALHLRLAQSVEPDQPADLSWADANAQQLQAQAARWQQALQPAGLTGIDWQSWTDYPRAP</sequence>